<comment type="catalytic activity">
    <reaction evidence="6 7">
        <text>UDP-alpha-D-glucose + 2 NAD(+) + H2O = UDP-alpha-D-glucuronate + 2 NADH + 3 H(+)</text>
        <dbReference type="Rhea" id="RHEA:23596"/>
        <dbReference type="ChEBI" id="CHEBI:15377"/>
        <dbReference type="ChEBI" id="CHEBI:15378"/>
        <dbReference type="ChEBI" id="CHEBI:57540"/>
        <dbReference type="ChEBI" id="CHEBI:57945"/>
        <dbReference type="ChEBI" id="CHEBI:58052"/>
        <dbReference type="ChEBI" id="CHEBI:58885"/>
        <dbReference type="EC" id="1.1.1.22"/>
    </reaction>
</comment>
<evidence type="ECO:0000313" key="12">
    <source>
        <dbReference type="EMBL" id="KXG44724.1"/>
    </source>
</evidence>
<reference evidence="12 13" key="1">
    <citation type="submission" date="2016-02" db="EMBL/GenBank/DDBJ databases">
        <title>Draft Genome for Tepidibacillus decaturensis nov. sp. Strain Z9, an Anaerobic, Moderately Thermophilic and Heterotrophic Bacterium from Deep Subsurface of the Illinois Basin, USA.</title>
        <authorList>
            <person name="Dong Y."/>
            <person name="Chang J.Y."/>
            <person name="Sanford R."/>
            <person name="Fouke B.W."/>
        </authorList>
    </citation>
    <scope>NUCLEOTIDE SEQUENCE [LARGE SCALE GENOMIC DNA]</scope>
    <source>
        <strain evidence="12 13">Z9</strain>
    </source>
</reference>
<feature type="binding site" evidence="10">
    <location>
        <position position="286"/>
    </location>
    <ligand>
        <name>NAD(+)</name>
        <dbReference type="ChEBI" id="CHEBI:57540"/>
    </ligand>
</feature>
<dbReference type="UniPathway" id="UPA00038">
    <property type="reaction ID" value="UER00491"/>
</dbReference>
<dbReference type="OrthoDB" id="9803238at2"/>
<evidence type="ECO:0000259" key="11">
    <source>
        <dbReference type="SMART" id="SM00984"/>
    </source>
</evidence>
<evidence type="ECO:0000256" key="3">
    <source>
        <dbReference type="ARBA" id="ARBA00012954"/>
    </source>
</evidence>
<feature type="binding site" evidence="10">
    <location>
        <position position="84"/>
    </location>
    <ligand>
        <name>NAD(+)</name>
        <dbReference type="ChEBI" id="CHEBI:57540"/>
    </ligand>
</feature>
<evidence type="ECO:0000256" key="1">
    <source>
        <dbReference type="ARBA" id="ARBA00004701"/>
    </source>
</evidence>
<sequence length="457" mass="51114">MRITMIGAGYVGLTTAAIFASLGNDVTLLDYNKDKIEKLKQGEVPIFEEGLGELLEVARPNLTFISSWGSFNSKTELIIITVGTPMKENGDVDLTSVEKVAKSIGQKWSNGSQPIVIIKSTVPVGTTYRVKEWIEEELKKREINQEIYVASNPEFLREGLAVYDSLYPDRIVIGTDSSHVQDLLKRLYSPILNQTFSLSLKLPIQRPDHQPKPVWFVTEIKSAELIKYAANAFLAMKISFINEIARLAEKVGADITEVAEGIGLDQRIGTSYLKAGIGWGGGCFPKDTSAILNQGKEKGIEMSLVKATIDVNQKQKEWVISKLKEALGNLKNKEIGILGLSFKPNTDDIRGAISIEIIEKLLELGAAIKVYDPIAMDNFRKTYPKWKIKYIKKIEEIFEHSHAIILVTEWKQFKTLPYGELAKKMEDKIIIDGRNLLDIAPLIEAGFQYFGIGRNYS</sequence>
<feature type="binding site" evidence="9">
    <location>
        <position position="343"/>
    </location>
    <ligand>
        <name>substrate</name>
    </ligand>
</feature>
<dbReference type="STRING" id="1413211.U473_12340"/>
<evidence type="ECO:0000256" key="4">
    <source>
        <dbReference type="ARBA" id="ARBA00023002"/>
    </source>
</evidence>
<comment type="similarity">
    <text evidence="2 7">Belongs to the UDP-glucose/GDP-mannose dehydrogenase family.</text>
</comment>
<dbReference type="SUPFAM" id="SSF48179">
    <property type="entry name" value="6-phosphogluconate dehydrogenase C-terminal domain-like"/>
    <property type="match status" value="1"/>
</dbReference>
<dbReference type="Gene3D" id="3.40.50.720">
    <property type="entry name" value="NAD(P)-binding Rossmann-like Domain"/>
    <property type="match status" value="2"/>
</dbReference>
<evidence type="ECO:0000256" key="10">
    <source>
        <dbReference type="PIRSR" id="PIRSR500134-3"/>
    </source>
</evidence>
<dbReference type="AlphaFoldDB" id="A0A135L6T6"/>
<keyword evidence="13" id="KW-1185">Reference proteome</keyword>
<dbReference type="Gene3D" id="1.20.5.100">
    <property type="entry name" value="Cytochrome c1, transmembrane anchor, C-terminal"/>
    <property type="match status" value="1"/>
</dbReference>
<evidence type="ECO:0000313" key="13">
    <source>
        <dbReference type="Proteomes" id="UP000070352"/>
    </source>
</evidence>
<gene>
    <name evidence="12" type="ORF">U473_12340</name>
</gene>
<dbReference type="Pfam" id="PF03721">
    <property type="entry name" value="UDPG_MGDP_dh_N"/>
    <property type="match status" value="1"/>
</dbReference>
<dbReference type="PANTHER" id="PTHR43750:SF3">
    <property type="entry name" value="UDP-GLUCOSE 6-DEHYDROGENASE TUAD"/>
    <property type="match status" value="1"/>
</dbReference>
<evidence type="ECO:0000256" key="5">
    <source>
        <dbReference type="ARBA" id="ARBA00023027"/>
    </source>
</evidence>
<dbReference type="PANTHER" id="PTHR43750">
    <property type="entry name" value="UDP-GLUCOSE 6-DEHYDROGENASE TUAD"/>
    <property type="match status" value="1"/>
</dbReference>
<comment type="pathway">
    <text evidence="1">Nucleotide-sugar biosynthesis; UDP-alpha-D-glucuronate biosynthesis; UDP-alpha-D-glucuronate from UDP-alpha-D-glucose: step 1/1.</text>
</comment>
<feature type="binding site" evidence="9">
    <location>
        <position position="227"/>
    </location>
    <ligand>
        <name>substrate</name>
    </ligand>
</feature>
<comment type="caution">
    <text evidence="12">The sequence shown here is derived from an EMBL/GenBank/DDBJ whole genome shotgun (WGS) entry which is preliminary data.</text>
</comment>
<dbReference type="EMBL" id="LSKU01000001">
    <property type="protein sequence ID" value="KXG44724.1"/>
    <property type="molecule type" value="Genomic_DNA"/>
</dbReference>
<dbReference type="Pfam" id="PF00984">
    <property type="entry name" value="UDPG_MGDP_dh"/>
    <property type="match status" value="1"/>
</dbReference>
<dbReference type="PIRSF" id="PIRSF500134">
    <property type="entry name" value="UDPglc_DH_bac"/>
    <property type="match status" value="1"/>
</dbReference>
<keyword evidence="5 7" id="KW-0520">NAD</keyword>
<feature type="binding site" evidence="10">
    <location>
        <position position="350"/>
    </location>
    <ligand>
        <name>NAD(+)</name>
        <dbReference type="ChEBI" id="CHEBI:57540"/>
    </ligand>
</feature>
<dbReference type="InterPro" id="IPR001732">
    <property type="entry name" value="UDP-Glc/GDP-Man_DH_N"/>
</dbReference>
<dbReference type="PIRSF" id="PIRSF000124">
    <property type="entry name" value="UDPglc_GDPman_dh"/>
    <property type="match status" value="1"/>
</dbReference>
<feature type="domain" description="UDP-glucose/GDP-mannose dehydrogenase C-terminal" evidence="11">
    <location>
        <begin position="336"/>
        <end position="439"/>
    </location>
</feature>
<dbReference type="EC" id="1.1.1.22" evidence="3 7"/>
<feature type="binding site" evidence="9">
    <location>
        <begin position="155"/>
        <end position="158"/>
    </location>
    <ligand>
        <name>substrate</name>
    </ligand>
</feature>
<dbReference type="GO" id="GO:0000271">
    <property type="term" value="P:polysaccharide biosynthetic process"/>
    <property type="evidence" value="ECO:0007669"/>
    <property type="project" value="InterPro"/>
</dbReference>
<dbReference type="InterPro" id="IPR036220">
    <property type="entry name" value="UDP-Glc/GDP-Man_DH_C_sf"/>
</dbReference>
<feature type="binding site" evidence="10">
    <location>
        <position position="35"/>
    </location>
    <ligand>
        <name>NAD(+)</name>
        <dbReference type="ChEBI" id="CHEBI:57540"/>
    </ligand>
</feature>
<dbReference type="InterPro" id="IPR008927">
    <property type="entry name" value="6-PGluconate_DH-like_C_sf"/>
</dbReference>
<dbReference type="InterPro" id="IPR017476">
    <property type="entry name" value="UDP-Glc/GDP-Man"/>
</dbReference>
<dbReference type="GO" id="GO:0051287">
    <property type="term" value="F:NAD binding"/>
    <property type="evidence" value="ECO:0007669"/>
    <property type="project" value="InterPro"/>
</dbReference>
<dbReference type="InterPro" id="IPR014026">
    <property type="entry name" value="UDP-Glc/GDP-Man_DH_dimer"/>
</dbReference>
<accession>A0A135L6T6</accession>
<keyword evidence="4 7" id="KW-0560">Oxidoreductase</keyword>
<dbReference type="GO" id="GO:0006065">
    <property type="term" value="P:UDP-glucuronate biosynthetic process"/>
    <property type="evidence" value="ECO:0007669"/>
    <property type="project" value="UniProtKB-UniPathway"/>
</dbReference>
<evidence type="ECO:0000256" key="6">
    <source>
        <dbReference type="ARBA" id="ARBA00047473"/>
    </source>
</evidence>
<dbReference type="InterPro" id="IPR036291">
    <property type="entry name" value="NAD(P)-bd_dom_sf"/>
</dbReference>
<name>A0A135L6T6_9BACI</name>
<organism evidence="12 13">
    <name type="scientific">Tepidibacillus decaturensis</name>
    <dbReference type="NCBI Taxonomy" id="1413211"/>
    <lineage>
        <taxon>Bacteria</taxon>
        <taxon>Bacillati</taxon>
        <taxon>Bacillota</taxon>
        <taxon>Bacilli</taxon>
        <taxon>Bacillales</taxon>
        <taxon>Bacillaceae</taxon>
        <taxon>Tepidibacillus</taxon>
    </lineage>
</organism>
<evidence type="ECO:0000256" key="9">
    <source>
        <dbReference type="PIRSR" id="PIRSR500134-2"/>
    </source>
</evidence>
<dbReference type="NCBIfam" id="TIGR03026">
    <property type="entry name" value="NDP-sugDHase"/>
    <property type="match status" value="2"/>
</dbReference>
<feature type="binding site" evidence="10">
    <location>
        <position position="121"/>
    </location>
    <ligand>
        <name>NAD(+)</name>
        <dbReference type="ChEBI" id="CHEBI:57540"/>
    </ligand>
</feature>
<dbReference type="InterPro" id="IPR028357">
    <property type="entry name" value="UDPglc_DH_bac"/>
</dbReference>
<protein>
    <recommendedName>
        <fullName evidence="3 7">UDP-glucose 6-dehydrogenase</fullName>
        <ecNumber evidence="3 7">1.1.1.22</ecNumber>
    </recommendedName>
</protein>
<dbReference type="InterPro" id="IPR014027">
    <property type="entry name" value="UDP-Glc/GDP-Man_DH_C"/>
</dbReference>
<dbReference type="Proteomes" id="UP000070352">
    <property type="component" value="Unassembled WGS sequence"/>
</dbReference>
<feature type="active site" description="Nucleophile" evidence="8">
    <location>
        <position position="283"/>
    </location>
</feature>
<evidence type="ECO:0000256" key="7">
    <source>
        <dbReference type="PIRNR" id="PIRNR000124"/>
    </source>
</evidence>
<dbReference type="SMART" id="SM00984">
    <property type="entry name" value="UDPG_MGDP_dh_C"/>
    <property type="match status" value="1"/>
</dbReference>
<feature type="binding site" evidence="9">
    <location>
        <begin position="272"/>
        <end position="276"/>
    </location>
    <ligand>
        <name>substrate</name>
    </ligand>
</feature>
<dbReference type="Pfam" id="PF03720">
    <property type="entry name" value="UDPG_MGDP_dh_C"/>
    <property type="match status" value="1"/>
</dbReference>
<dbReference type="SUPFAM" id="SSF51735">
    <property type="entry name" value="NAD(P)-binding Rossmann-fold domains"/>
    <property type="match status" value="1"/>
</dbReference>
<dbReference type="GO" id="GO:0003979">
    <property type="term" value="F:UDP-glucose 6-dehydrogenase activity"/>
    <property type="evidence" value="ECO:0007669"/>
    <property type="project" value="UniProtKB-EC"/>
</dbReference>
<evidence type="ECO:0000256" key="2">
    <source>
        <dbReference type="ARBA" id="ARBA00006601"/>
    </source>
</evidence>
<dbReference type="SUPFAM" id="SSF52413">
    <property type="entry name" value="UDP-glucose/GDP-mannose dehydrogenase C-terminal domain"/>
    <property type="match status" value="1"/>
</dbReference>
<feature type="binding site" evidence="10">
    <location>
        <position position="30"/>
    </location>
    <ligand>
        <name>NAD(+)</name>
        <dbReference type="ChEBI" id="CHEBI:57540"/>
    </ligand>
</feature>
<proteinExistence type="inferred from homology"/>
<feature type="binding site" evidence="9">
    <location>
        <position position="280"/>
    </location>
    <ligand>
        <name>substrate</name>
    </ligand>
</feature>
<feature type="binding site" evidence="10">
    <location>
        <position position="158"/>
    </location>
    <ligand>
        <name>NAD(+)</name>
        <dbReference type="ChEBI" id="CHEBI:57540"/>
    </ligand>
</feature>
<evidence type="ECO:0000256" key="8">
    <source>
        <dbReference type="PIRSR" id="PIRSR500134-1"/>
    </source>
</evidence>